<proteinExistence type="predicted"/>
<keyword evidence="4" id="KW-0677">Repeat</keyword>
<evidence type="ECO:0000256" key="1">
    <source>
        <dbReference type="ARBA" id="ARBA00022448"/>
    </source>
</evidence>
<keyword evidence="6" id="KW-0408">Iron</keyword>
<dbReference type="Pfam" id="PF13237">
    <property type="entry name" value="Fer4_10"/>
    <property type="match status" value="1"/>
</dbReference>
<feature type="domain" description="4Fe-4S ferredoxin-type" evidence="8">
    <location>
        <begin position="33"/>
        <end position="61"/>
    </location>
</feature>
<keyword evidence="1" id="KW-0813">Transport</keyword>
<evidence type="ECO:0000256" key="6">
    <source>
        <dbReference type="ARBA" id="ARBA00023004"/>
    </source>
</evidence>
<dbReference type="InterPro" id="IPR017896">
    <property type="entry name" value="4Fe4S_Fe-S-bd"/>
</dbReference>
<protein>
    <submittedName>
        <fullName evidence="9">Ferredoxin-1</fullName>
    </submittedName>
</protein>
<keyword evidence="7" id="KW-0411">Iron-sulfur</keyword>
<keyword evidence="5" id="KW-0249">Electron transport</keyword>
<evidence type="ECO:0000256" key="7">
    <source>
        <dbReference type="ARBA" id="ARBA00023014"/>
    </source>
</evidence>
<dbReference type="AlphaFoldDB" id="A0A098E9G4"/>
<organism evidence="9">
    <name type="scientific">groundwater metagenome</name>
    <dbReference type="NCBI Taxonomy" id="717931"/>
    <lineage>
        <taxon>unclassified sequences</taxon>
        <taxon>metagenomes</taxon>
        <taxon>ecological metagenomes</taxon>
    </lineage>
</organism>
<evidence type="ECO:0000259" key="8">
    <source>
        <dbReference type="PROSITE" id="PS51379"/>
    </source>
</evidence>
<dbReference type="SUPFAM" id="SSF54862">
    <property type="entry name" value="4Fe-4S ferredoxins"/>
    <property type="match status" value="1"/>
</dbReference>
<evidence type="ECO:0000256" key="2">
    <source>
        <dbReference type="ARBA" id="ARBA00022485"/>
    </source>
</evidence>
<feature type="domain" description="4Fe-4S ferredoxin-type" evidence="8">
    <location>
        <begin position="2"/>
        <end position="31"/>
    </location>
</feature>
<dbReference type="EMBL" id="CCXY01000178">
    <property type="protein sequence ID" value="CEG12653.1"/>
    <property type="molecule type" value="Genomic_DNA"/>
</dbReference>
<keyword evidence="2" id="KW-0004">4Fe-4S</keyword>
<dbReference type="PROSITE" id="PS51379">
    <property type="entry name" value="4FE4S_FER_2"/>
    <property type="match status" value="2"/>
</dbReference>
<evidence type="ECO:0000313" key="9">
    <source>
        <dbReference type="EMBL" id="CEG12653.1"/>
    </source>
</evidence>
<dbReference type="Gene3D" id="3.30.70.20">
    <property type="match status" value="1"/>
</dbReference>
<dbReference type="InterPro" id="IPR050572">
    <property type="entry name" value="Fe-S_Ferredoxin"/>
</dbReference>
<evidence type="ECO:0000256" key="3">
    <source>
        <dbReference type="ARBA" id="ARBA00022723"/>
    </source>
</evidence>
<evidence type="ECO:0000256" key="5">
    <source>
        <dbReference type="ARBA" id="ARBA00022982"/>
    </source>
</evidence>
<accession>A0A098E9G4</accession>
<dbReference type="GO" id="GO:0046872">
    <property type="term" value="F:metal ion binding"/>
    <property type="evidence" value="ECO:0007669"/>
    <property type="project" value="UniProtKB-KW"/>
</dbReference>
<gene>
    <name evidence="9" type="ORF">MSIBF_A2590009</name>
</gene>
<sequence length="61" mass="6254">MATVKIDEVKCKGCSDCVGACPVGLFEINGNKAKIAKDMGECLGCHACESACSEGAITVED</sequence>
<dbReference type="PANTHER" id="PTHR43687">
    <property type="entry name" value="ADENYLYLSULFATE REDUCTASE, BETA SUBUNIT"/>
    <property type="match status" value="1"/>
</dbReference>
<name>A0A098E9G4_9ZZZZ</name>
<reference evidence="9" key="1">
    <citation type="submission" date="2014-09" db="EMBL/GenBank/DDBJ databases">
        <authorList>
            <person name="Probst J Alexander"/>
        </authorList>
    </citation>
    <scope>NUCLEOTIDE SEQUENCE</scope>
</reference>
<keyword evidence="3" id="KW-0479">Metal-binding</keyword>
<dbReference type="PANTHER" id="PTHR43687:SF6">
    <property type="entry name" value="L-ASPARTATE SEMIALDEHYDE SULFURTRANSFERASE IRON-SULFUR SUBUNIT"/>
    <property type="match status" value="1"/>
</dbReference>
<evidence type="ECO:0000256" key="4">
    <source>
        <dbReference type="ARBA" id="ARBA00022737"/>
    </source>
</evidence>
<dbReference type="GO" id="GO:0051539">
    <property type="term" value="F:4 iron, 4 sulfur cluster binding"/>
    <property type="evidence" value="ECO:0007669"/>
    <property type="project" value="UniProtKB-KW"/>
</dbReference>